<dbReference type="InterPro" id="IPR020829">
    <property type="entry name" value="GlycerAld_3-P_DH_cat"/>
</dbReference>
<dbReference type="CDD" id="cd05214">
    <property type="entry name" value="GAPDH_I_N"/>
    <property type="match status" value="1"/>
</dbReference>
<dbReference type="Gene3D" id="3.40.50.720">
    <property type="entry name" value="NAD(P)-binding Rossmann-like Domain"/>
    <property type="match status" value="1"/>
</dbReference>
<evidence type="ECO:0000256" key="4">
    <source>
        <dbReference type="PIRSR" id="PIRSR000149-1"/>
    </source>
</evidence>
<keyword evidence="6" id="KW-0520">NAD</keyword>
<dbReference type="SUPFAM" id="SSF55347">
    <property type="entry name" value="Glyceraldehyde-3-phosphate dehydrogenase-like, C-terminal domain"/>
    <property type="match status" value="1"/>
</dbReference>
<feature type="binding site" evidence="5">
    <location>
        <position position="240"/>
    </location>
    <ligand>
        <name>D-glyceraldehyde 3-phosphate</name>
        <dbReference type="ChEBI" id="CHEBI:59776"/>
    </ligand>
</feature>
<evidence type="ECO:0000256" key="7">
    <source>
        <dbReference type="PIRSR" id="PIRSR000149-4"/>
    </source>
</evidence>
<dbReference type="PRINTS" id="PR00078">
    <property type="entry name" value="G3PDHDRGNASE"/>
</dbReference>
<dbReference type="GO" id="GO:0006006">
    <property type="term" value="P:glucose metabolic process"/>
    <property type="evidence" value="ECO:0007669"/>
    <property type="project" value="InterPro"/>
</dbReference>
<dbReference type="OrthoDB" id="9803304at2"/>
<feature type="binding site" evidence="5">
    <location>
        <begin position="217"/>
        <end position="218"/>
    </location>
    <ligand>
        <name>D-glyceraldehyde 3-phosphate</name>
        <dbReference type="ChEBI" id="CHEBI:59776"/>
    </ligand>
</feature>
<feature type="binding site" evidence="6">
    <location>
        <position position="323"/>
    </location>
    <ligand>
        <name>NAD(+)</name>
        <dbReference type="ChEBI" id="CHEBI:57540"/>
    </ligand>
</feature>
<feature type="binding site" evidence="6">
    <location>
        <begin position="12"/>
        <end position="13"/>
    </location>
    <ligand>
        <name>NAD(+)</name>
        <dbReference type="ChEBI" id="CHEBI:57540"/>
    </ligand>
</feature>
<dbReference type="InterPro" id="IPR020828">
    <property type="entry name" value="GlycerAld_3-P_DH_NAD(P)-bd"/>
</dbReference>
<dbReference type="PIRSF" id="PIRSF000149">
    <property type="entry name" value="GAP_DH"/>
    <property type="match status" value="1"/>
</dbReference>
<organism evidence="10 11">
    <name type="scientific">Companilactobacillus heilongjiangensis</name>
    <dbReference type="NCBI Taxonomy" id="1074467"/>
    <lineage>
        <taxon>Bacteria</taxon>
        <taxon>Bacillati</taxon>
        <taxon>Bacillota</taxon>
        <taxon>Bacilli</taxon>
        <taxon>Lactobacillales</taxon>
        <taxon>Lactobacillaceae</taxon>
        <taxon>Companilactobacillus</taxon>
    </lineage>
</organism>
<comment type="similarity">
    <text evidence="1 8">Belongs to the glyceraldehyde-3-phosphate dehydrogenase family.</text>
</comment>
<evidence type="ECO:0000256" key="2">
    <source>
        <dbReference type="ARBA" id="ARBA00021022"/>
    </source>
</evidence>
<dbReference type="FunFam" id="3.30.360.10:FF:000002">
    <property type="entry name" value="Glyceraldehyde-3-phosphate dehydrogenase"/>
    <property type="match status" value="1"/>
</dbReference>
<feature type="binding site" evidence="6">
    <location>
        <position position="127"/>
    </location>
    <ligand>
        <name>NAD(+)</name>
        <dbReference type="ChEBI" id="CHEBI:57540"/>
    </ligand>
</feature>
<protein>
    <recommendedName>
        <fullName evidence="2">Glyceraldehyde-3-phosphate dehydrogenase</fullName>
    </recommendedName>
</protein>
<dbReference type="NCBIfam" id="TIGR01534">
    <property type="entry name" value="GAPDH-I"/>
    <property type="match status" value="1"/>
</dbReference>
<feature type="binding site" evidence="5">
    <location>
        <position position="187"/>
    </location>
    <ligand>
        <name>D-glyceraldehyde 3-phosphate</name>
        <dbReference type="ChEBI" id="CHEBI:59776"/>
    </ligand>
</feature>
<evidence type="ECO:0000259" key="9">
    <source>
        <dbReference type="SMART" id="SM00846"/>
    </source>
</evidence>
<feature type="binding site" evidence="6">
    <location>
        <position position="39"/>
    </location>
    <ligand>
        <name>NAD(+)</name>
        <dbReference type="ChEBI" id="CHEBI:57540"/>
    </ligand>
</feature>
<dbReference type="GO" id="GO:0050661">
    <property type="term" value="F:NADP binding"/>
    <property type="evidence" value="ECO:0007669"/>
    <property type="project" value="InterPro"/>
</dbReference>
<reference evidence="10 11" key="1">
    <citation type="submission" date="2015-08" db="EMBL/GenBank/DDBJ databases">
        <title>Genomic sequence of Lactobacillus heilongjiangensis DSM 28069, isolated from Chinese traditional pickle.</title>
        <authorList>
            <person name="Jiang X."/>
            <person name="Zheng B."/>
            <person name="Cheng H."/>
        </authorList>
    </citation>
    <scope>NUCLEOTIDE SEQUENCE [LARGE SCALE GENOMIC DNA]</scope>
    <source>
        <strain evidence="10 11">DSM 28069</strain>
    </source>
</reference>
<keyword evidence="6" id="KW-0547">Nucleotide-binding</keyword>
<dbReference type="STRING" id="1074467.JP39_06300"/>
<feature type="domain" description="Glyceraldehyde 3-phosphate dehydrogenase NAD(P) binding" evidence="9">
    <location>
        <begin position="3"/>
        <end position="157"/>
    </location>
</feature>
<dbReference type="AlphaFoldDB" id="A0A0K2LCK7"/>
<dbReference type="Gene3D" id="3.30.360.10">
    <property type="entry name" value="Dihydrodipicolinate Reductase, domain 2"/>
    <property type="match status" value="1"/>
</dbReference>
<feature type="binding site" evidence="6">
    <location>
        <position position="84"/>
    </location>
    <ligand>
        <name>NAD(+)</name>
        <dbReference type="ChEBI" id="CHEBI:57540"/>
    </ligand>
</feature>
<gene>
    <name evidence="10" type="ORF">JP39_06300</name>
</gene>
<evidence type="ECO:0000256" key="5">
    <source>
        <dbReference type="PIRSR" id="PIRSR000149-2"/>
    </source>
</evidence>
<dbReference type="Pfam" id="PF02800">
    <property type="entry name" value="Gp_dh_C"/>
    <property type="match status" value="1"/>
</dbReference>
<evidence type="ECO:0000256" key="1">
    <source>
        <dbReference type="ARBA" id="ARBA00007406"/>
    </source>
</evidence>
<dbReference type="EMBL" id="CP012559">
    <property type="protein sequence ID" value="ALB29000.1"/>
    <property type="molecule type" value="Genomic_DNA"/>
</dbReference>
<dbReference type="InterPro" id="IPR020831">
    <property type="entry name" value="GlycerAld/Erythrose_P_DH"/>
</dbReference>
<dbReference type="SMART" id="SM00846">
    <property type="entry name" value="Gp_dh_N"/>
    <property type="match status" value="1"/>
</dbReference>
<evidence type="ECO:0000313" key="11">
    <source>
        <dbReference type="Proteomes" id="UP000061546"/>
    </source>
</evidence>
<evidence type="ECO:0000313" key="10">
    <source>
        <dbReference type="EMBL" id="ALB29000.1"/>
    </source>
</evidence>
<feature type="active site" description="Nucleophile" evidence="4">
    <location>
        <position position="157"/>
    </location>
</feature>
<dbReference type="CDD" id="cd18126">
    <property type="entry name" value="GAPDH_I_C"/>
    <property type="match status" value="1"/>
</dbReference>
<feature type="site" description="Activates thiol group during catalysis" evidence="7">
    <location>
        <position position="184"/>
    </location>
</feature>
<dbReference type="KEGG" id="lhi:JP39_06300"/>
<dbReference type="SUPFAM" id="SSF51735">
    <property type="entry name" value="NAD(P)-binding Rossmann-fold domains"/>
    <property type="match status" value="1"/>
</dbReference>
<dbReference type="GO" id="GO:0016620">
    <property type="term" value="F:oxidoreductase activity, acting on the aldehyde or oxo group of donors, NAD or NADP as acceptor"/>
    <property type="evidence" value="ECO:0007669"/>
    <property type="project" value="InterPro"/>
</dbReference>
<dbReference type="FunFam" id="3.40.50.720:FF:000001">
    <property type="entry name" value="Glyceraldehyde-3-phosphate dehydrogenase"/>
    <property type="match status" value="1"/>
</dbReference>
<evidence type="ECO:0000256" key="3">
    <source>
        <dbReference type="ARBA" id="ARBA00023002"/>
    </source>
</evidence>
<dbReference type="RefSeq" id="WP_041501829.1">
    <property type="nucleotide sequence ID" value="NZ_BJDV01000001.1"/>
</dbReference>
<sequence>MTTKIGINGFGRIGRLAFRRIATLRDQGKTDLEVVAINDLTSPHMLAHLLKYDTGHGNFKIDSITNEDDAIVVDGQRIPVYAERNAQDLKWVGNDGVDIVLECTGFYTSTEKAQAHLDAGAKRVLISAPSGQMPTVVYGVNEDILTNDVRIASVGSCTTNCIALLANAVNREFGIKAGSMTTIHAYTATQMLQDGPERNGNVRAARAAAQNIIPHSTGAAKALGLVIPDLQGKLDGHAQRVPVISGSVTELVTTLDKEVTVDEVNAAVKKYTDNSESFGFNDDEIVSSDVIGTSYGSIFDPTQTQIVGSGASQVVKTVAWYDNESGFTAQMIRSLEKYASLD</sequence>
<keyword evidence="3 10" id="KW-0560">Oxidoreductase</keyword>
<dbReference type="PANTHER" id="PTHR43148">
    <property type="entry name" value="GLYCERALDEHYDE-3-PHOSPHATE DEHYDROGENASE 2"/>
    <property type="match status" value="1"/>
</dbReference>
<keyword evidence="11" id="KW-1185">Reference proteome</keyword>
<evidence type="ECO:0000256" key="8">
    <source>
        <dbReference type="RuleBase" id="RU000397"/>
    </source>
</evidence>
<dbReference type="InterPro" id="IPR036291">
    <property type="entry name" value="NAD(P)-bd_dom_sf"/>
</dbReference>
<dbReference type="InterPro" id="IPR006424">
    <property type="entry name" value="Glyceraldehyde-3-P_DH_1"/>
</dbReference>
<dbReference type="GO" id="GO:0051287">
    <property type="term" value="F:NAD binding"/>
    <property type="evidence" value="ECO:0007669"/>
    <property type="project" value="InterPro"/>
</dbReference>
<dbReference type="Proteomes" id="UP000061546">
    <property type="component" value="Chromosome"/>
</dbReference>
<name>A0A0K2LCK7_9LACO</name>
<evidence type="ECO:0000256" key="6">
    <source>
        <dbReference type="PIRSR" id="PIRSR000149-3"/>
    </source>
</evidence>
<proteinExistence type="inferred from homology"/>
<accession>A0A0K2LCK7</accession>
<dbReference type="Pfam" id="PF00044">
    <property type="entry name" value="Gp_dh_N"/>
    <property type="match status" value="1"/>
</dbReference>
<feature type="binding site" evidence="5">
    <location>
        <begin position="156"/>
        <end position="158"/>
    </location>
    <ligand>
        <name>D-glyceraldehyde 3-phosphate</name>
        <dbReference type="ChEBI" id="CHEBI:59776"/>
    </ligand>
</feature>